<dbReference type="SUPFAM" id="SSF48726">
    <property type="entry name" value="Immunoglobulin"/>
    <property type="match status" value="6"/>
</dbReference>
<reference evidence="4" key="1">
    <citation type="submission" date="2020-04" db="EMBL/GenBank/DDBJ databases">
        <authorList>
            <person name="Alioto T."/>
            <person name="Alioto T."/>
            <person name="Gomez Garrido J."/>
        </authorList>
    </citation>
    <scope>NUCLEOTIDE SEQUENCE</scope>
    <source>
        <strain evidence="4">A484AB</strain>
    </source>
</reference>
<accession>A0A6S7GRP8</accession>
<proteinExistence type="predicted"/>
<dbReference type="InterPro" id="IPR003599">
    <property type="entry name" value="Ig_sub"/>
</dbReference>
<keyword evidence="5" id="KW-1185">Reference proteome</keyword>
<keyword evidence="1" id="KW-0732">Signal</keyword>
<dbReference type="Pfam" id="PF13895">
    <property type="entry name" value="Ig_2"/>
    <property type="match status" value="1"/>
</dbReference>
<keyword evidence="3" id="KW-0393">Immunoglobulin domain</keyword>
<sequence length="704" mass="78275">MKWNIHLVACLGCAFLIQVVLPSTIKKIVDESMPYIAIGEHHWRQTRCSEPISLFVGDNATLYCNTSVTLVCDAGGDPAPRISWFLNGKRIEKSYENLGLLILNNSLVLRNVSVQSGLYTCVASNANGTTNATTIINFIDPQQPKIFSDFKTEVFTDNYKILPVTVGSNVTAYGKSLLMLVCNVSGTPKPQIEWRKGNGKIERKYIKRDNLLLPHNVALSGKYFCKARNFAGQTQLASDIKFIEPVLPMIVSSRKKLSAIHGENQVSLKVGGDITTIAGTEVIIKCRASGVPDPTVTWYHNGQVCPESYLSSYGYAISFHDKAIEPSASGNYTCEASSAFGSVSVTSSVEVIEPVMPYINGSSEDIVSYDMSFPIAKQIGGSIKTLVGASFWLECNAGGIPRPKLTWKKDNLPIHSSKRIKVSEKKVEVLGTMMSDTGWYSCIAANGAGTVTKSTFVQLLAPEKPEIRKSTHKRPYLVNNMPTPLHISVGINLRILAYRELTIYCSATGFPTPVLSWEKNGDPFERDEDIYVSQGGRKLVFEKLVPSQNGIYTCVASNAAGQDRKRTTVASRLPFRPKIELRKSVLSKYQLSPRRGSVRVYEIPEEQTHLVAGSDVILECIARRSYPGAKFKWFKDGRPIRRQTTESFNRSKLKLLSVKKVDEGVYKCYASNVFGQQEKIIELKLKDRNRHNKARQNRQLQTQK</sequence>
<dbReference type="EMBL" id="CACRXK020001144">
    <property type="protein sequence ID" value="CAB3987250.1"/>
    <property type="molecule type" value="Genomic_DNA"/>
</dbReference>
<evidence type="ECO:0000256" key="1">
    <source>
        <dbReference type="ARBA" id="ARBA00022729"/>
    </source>
</evidence>
<dbReference type="FunFam" id="2.60.40.10:FF:000032">
    <property type="entry name" value="palladin isoform X1"/>
    <property type="match status" value="1"/>
</dbReference>
<dbReference type="InterPro" id="IPR007110">
    <property type="entry name" value="Ig-like_dom"/>
</dbReference>
<name>A0A6S7GRP8_PARCT</name>
<dbReference type="GO" id="GO:0005886">
    <property type="term" value="C:plasma membrane"/>
    <property type="evidence" value="ECO:0007669"/>
    <property type="project" value="TreeGrafter"/>
</dbReference>
<dbReference type="InterPro" id="IPR036179">
    <property type="entry name" value="Ig-like_dom_sf"/>
</dbReference>
<keyword evidence="2" id="KW-1015">Disulfide bond</keyword>
<dbReference type="PANTHER" id="PTHR45080">
    <property type="entry name" value="CONTACTIN 5"/>
    <property type="match status" value="1"/>
</dbReference>
<dbReference type="InterPro" id="IPR013783">
    <property type="entry name" value="Ig-like_fold"/>
</dbReference>
<dbReference type="InterPro" id="IPR003598">
    <property type="entry name" value="Ig_sub2"/>
</dbReference>
<evidence type="ECO:0000256" key="3">
    <source>
        <dbReference type="ARBA" id="ARBA00023319"/>
    </source>
</evidence>
<dbReference type="SMART" id="SM00409">
    <property type="entry name" value="IG"/>
    <property type="match status" value="6"/>
</dbReference>
<dbReference type="AlphaFoldDB" id="A0A6S7GRP8"/>
<dbReference type="Pfam" id="PF07679">
    <property type="entry name" value="I-set"/>
    <property type="match status" value="1"/>
</dbReference>
<dbReference type="InterPro" id="IPR050958">
    <property type="entry name" value="Cell_Adh-Cytoskel_Orgn"/>
</dbReference>
<dbReference type="Pfam" id="PF13927">
    <property type="entry name" value="Ig_3"/>
    <property type="match status" value="4"/>
</dbReference>
<evidence type="ECO:0000313" key="4">
    <source>
        <dbReference type="EMBL" id="CAB3987250.1"/>
    </source>
</evidence>
<dbReference type="PANTHER" id="PTHR45080:SF8">
    <property type="entry name" value="IG-LIKE DOMAIN-CONTAINING PROTEIN"/>
    <property type="match status" value="1"/>
</dbReference>
<dbReference type="InterPro" id="IPR013098">
    <property type="entry name" value="Ig_I-set"/>
</dbReference>
<dbReference type="OrthoDB" id="10056271at2759"/>
<gene>
    <name evidence="4" type="ORF">PACLA_8A055863</name>
</gene>
<dbReference type="Proteomes" id="UP001152795">
    <property type="component" value="Unassembled WGS sequence"/>
</dbReference>
<evidence type="ECO:0000313" key="5">
    <source>
        <dbReference type="Proteomes" id="UP001152795"/>
    </source>
</evidence>
<evidence type="ECO:0000256" key="2">
    <source>
        <dbReference type="ARBA" id="ARBA00023157"/>
    </source>
</evidence>
<dbReference type="GO" id="GO:0007156">
    <property type="term" value="P:homophilic cell adhesion via plasma membrane adhesion molecules"/>
    <property type="evidence" value="ECO:0007669"/>
    <property type="project" value="TreeGrafter"/>
</dbReference>
<organism evidence="4 5">
    <name type="scientific">Paramuricea clavata</name>
    <name type="common">Red gorgonian</name>
    <name type="synonym">Violescent sea-whip</name>
    <dbReference type="NCBI Taxonomy" id="317549"/>
    <lineage>
        <taxon>Eukaryota</taxon>
        <taxon>Metazoa</taxon>
        <taxon>Cnidaria</taxon>
        <taxon>Anthozoa</taxon>
        <taxon>Octocorallia</taxon>
        <taxon>Malacalcyonacea</taxon>
        <taxon>Plexauridae</taxon>
        <taxon>Paramuricea</taxon>
    </lineage>
</organism>
<dbReference type="SMART" id="SM00408">
    <property type="entry name" value="IGc2"/>
    <property type="match status" value="6"/>
</dbReference>
<dbReference type="CDD" id="cd00096">
    <property type="entry name" value="Ig"/>
    <property type="match status" value="2"/>
</dbReference>
<comment type="caution">
    <text evidence="4">The sequence shown here is derived from an EMBL/GenBank/DDBJ whole genome shotgun (WGS) entry which is preliminary data.</text>
</comment>
<dbReference type="Gene3D" id="2.60.40.10">
    <property type="entry name" value="Immunoglobulins"/>
    <property type="match status" value="6"/>
</dbReference>
<protein>
    <submittedName>
        <fullName evidence="4">Hemicentin-1-like</fullName>
    </submittedName>
</protein>
<dbReference type="PROSITE" id="PS50835">
    <property type="entry name" value="IG_LIKE"/>
    <property type="match status" value="6"/>
</dbReference>